<organism evidence="2 3">
    <name type="scientific">Anaerotignum lactatifermentans</name>
    <dbReference type="NCBI Taxonomy" id="160404"/>
    <lineage>
        <taxon>Bacteria</taxon>
        <taxon>Bacillati</taxon>
        <taxon>Bacillota</taxon>
        <taxon>Clostridia</taxon>
        <taxon>Lachnospirales</taxon>
        <taxon>Anaerotignaceae</taxon>
        <taxon>Anaerotignum</taxon>
    </lineage>
</organism>
<dbReference type="AlphaFoldDB" id="A0A1Y3TP32"/>
<sequence>MKWVDNGRRMAERAKELFPPGTRIQLIHMDDPYNPIPDGTRGTVKFVDDMGTVFPDWDNGRGLGVVYGEDSFRKLTPEELLEEQQKEDINQDTDMDMNMGK</sequence>
<accession>A0A1Y3TP32</accession>
<dbReference type="Proteomes" id="UP000195455">
    <property type="component" value="Unassembled WGS sequence"/>
</dbReference>
<evidence type="ECO:0000313" key="3">
    <source>
        <dbReference type="Proteomes" id="UP000195455"/>
    </source>
</evidence>
<dbReference type="Pfam" id="PF14192">
    <property type="entry name" value="DUF4314"/>
    <property type="match status" value="1"/>
</dbReference>
<reference evidence="3" key="1">
    <citation type="submission" date="2017-04" db="EMBL/GenBank/DDBJ databases">
        <title>Function of individual gut microbiota members based on whole genome sequencing of pure cultures obtained from chicken caecum.</title>
        <authorList>
            <person name="Medvecky M."/>
            <person name="Cejkova D."/>
            <person name="Polansky O."/>
            <person name="Karasova D."/>
            <person name="Kubasova T."/>
            <person name="Cizek A."/>
            <person name="Rychlik I."/>
        </authorList>
    </citation>
    <scope>NUCLEOTIDE SEQUENCE [LARGE SCALE GENOMIC DNA]</scope>
    <source>
        <strain evidence="3">An75</strain>
    </source>
</reference>
<comment type="caution">
    <text evidence="2">The sequence shown here is derived from an EMBL/GenBank/DDBJ whole genome shotgun (WGS) entry which is preliminary data.</text>
</comment>
<dbReference type="InterPro" id="IPR025463">
    <property type="entry name" value="DUF4314"/>
</dbReference>
<protein>
    <recommendedName>
        <fullName evidence="1">DUF4314 domain-containing protein</fullName>
    </recommendedName>
</protein>
<name>A0A1Y3TP32_9FIRM</name>
<gene>
    <name evidence="2" type="ORF">B5G26_16335</name>
</gene>
<dbReference type="RefSeq" id="WP_087990386.1">
    <property type="nucleotide sequence ID" value="NZ_NFHM01000062.1"/>
</dbReference>
<feature type="domain" description="DUF4314" evidence="1">
    <location>
        <begin position="10"/>
        <end position="75"/>
    </location>
</feature>
<dbReference type="EMBL" id="NFHM01000062">
    <property type="protein sequence ID" value="OUN38153.1"/>
    <property type="molecule type" value="Genomic_DNA"/>
</dbReference>
<evidence type="ECO:0000313" key="2">
    <source>
        <dbReference type="EMBL" id="OUN38153.1"/>
    </source>
</evidence>
<proteinExistence type="predicted"/>
<evidence type="ECO:0000259" key="1">
    <source>
        <dbReference type="Pfam" id="PF14192"/>
    </source>
</evidence>